<dbReference type="Proteomes" id="UP000554766">
    <property type="component" value="Unassembled WGS sequence"/>
</dbReference>
<dbReference type="GeneID" id="38938095"/>
<dbReference type="AlphaFoldDB" id="A0A7L4PCB9"/>
<accession>A0A7L4PCB9</accession>
<name>A0A7L4PCB9_9CREN</name>
<comment type="caution">
    <text evidence="1">The sequence shown here is derived from an EMBL/GenBank/DDBJ whole genome shotgun (WGS) entry which is preliminary data.</text>
</comment>
<keyword evidence="2" id="KW-1185">Reference proteome</keyword>
<protein>
    <submittedName>
        <fullName evidence="1">Uncharacterized protein</fullName>
    </submittedName>
</protein>
<proteinExistence type="predicted"/>
<evidence type="ECO:0000313" key="2">
    <source>
        <dbReference type="Proteomes" id="UP000554766"/>
    </source>
</evidence>
<reference evidence="1 2" key="1">
    <citation type="journal article" date="2020" name="Nat. Commun.">
        <title>The structures of two archaeal type IV pili illuminate evolutionary relationships.</title>
        <authorList>
            <person name="Wang F."/>
            <person name="Baquero D.P."/>
            <person name="Su Z."/>
            <person name="Beltran L.C."/>
            <person name="Prangishvili D."/>
            <person name="Krupovic M."/>
            <person name="Egelman E.H."/>
        </authorList>
    </citation>
    <scope>NUCLEOTIDE SEQUENCE [LARGE SCALE GENOMIC DNA]</scope>
    <source>
        <strain evidence="1 2">2GA</strain>
    </source>
</reference>
<dbReference type="EMBL" id="JAAVJF010000005">
    <property type="protein sequence ID" value="NYR16392.1"/>
    <property type="molecule type" value="Genomic_DNA"/>
</dbReference>
<dbReference type="RefSeq" id="WP_014346029.1">
    <property type="nucleotide sequence ID" value="NZ_JAAVJF010000005.1"/>
</dbReference>
<sequence>MARAQLGWSQTVVSGKATSLWVCNYVTSPSSNYWVVMRCHTEVDISPQKFQAGDSGSPIYRLQSGGVSAYGVLTGRLGYPSLMWVATLDWIYVKLTR</sequence>
<evidence type="ECO:0000313" key="1">
    <source>
        <dbReference type="EMBL" id="NYR16392.1"/>
    </source>
</evidence>
<gene>
    <name evidence="1" type="ORF">HC235_10720</name>
</gene>
<organism evidence="1 2">
    <name type="scientific">Pyrobaculum arsenaticum</name>
    <dbReference type="NCBI Taxonomy" id="121277"/>
    <lineage>
        <taxon>Archaea</taxon>
        <taxon>Thermoproteota</taxon>
        <taxon>Thermoprotei</taxon>
        <taxon>Thermoproteales</taxon>
        <taxon>Thermoproteaceae</taxon>
        <taxon>Pyrobaculum</taxon>
    </lineage>
</organism>